<dbReference type="EMBL" id="JANPWB010000011">
    <property type="protein sequence ID" value="KAJ1130584.1"/>
    <property type="molecule type" value="Genomic_DNA"/>
</dbReference>
<gene>
    <name evidence="2" type="ORF">NDU88_008935</name>
</gene>
<feature type="compositionally biased region" description="Basic and acidic residues" evidence="1">
    <location>
        <begin position="262"/>
        <end position="288"/>
    </location>
</feature>
<proteinExistence type="predicted"/>
<evidence type="ECO:0000256" key="1">
    <source>
        <dbReference type="SAM" id="MobiDB-lite"/>
    </source>
</evidence>
<reference evidence="2" key="1">
    <citation type="journal article" date="2022" name="bioRxiv">
        <title>Sequencing and chromosome-scale assembly of the giantPleurodeles waltlgenome.</title>
        <authorList>
            <person name="Brown T."/>
            <person name="Elewa A."/>
            <person name="Iarovenko S."/>
            <person name="Subramanian E."/>
            <person name="Araus A.J."/>
            <person name="Petzold A."/>
            <person name="Susuki M."/>
            <person name="Suzuki K.-i.T."/>
            <person name="Hayashi T."/>
            <person name="Toyoda A."/>
            <person name="Oliveira C."/>
            <person name="Osipova E."/>
            <person name="Leigh N.D."/>
            <person name="Simon A."/>
            <person name="Yun M.H."/>
        </authorList>
    </citation>
    <scope>NUCLEOTIDE SEQUENCE</scope>
    <source>
        <strain evidence="2">20211129_DDA</strain>
        <tissue evidence="2">Liver</tissue>
    </source>
</reference>
<feature type="compositionally biased region" description="Low complexity" evidence="1">
    <location>
        <begin position="113"/>
        <end position="123"/>
    </location>
</feature>
<dbReference type="AlphaFoldDB" id="A0AAV7PTL3"/>
<organism evidence="2 3">
    <name type="scientific">Pleurodeles waltl</name>
    <name type="common">Iberian ribbed newt</name>
    <dbReference type="NCBI Taxonomy" id="8319"/>
    <lineage>
        <taxon>Eukaryota</taxon>
        <taxon>Metazoa</taxon>
        <taxon>Chordata</taxon>
        <taxon>Craniata</taxon>
        <taxon>Vertebrata</taxon>
        <taxon>Euteleostomi</taxon>
        <taxon>Amphibia</taxon>
        <taxon>Batrachia</taxon>
        <taxon>Caudata</taxon>
        <taxon>Salamandroidea</taxon>
        <taxon>Salamandridae</taxon>
        <taxon>Pleurodelinae</taxon>
        <taxon>Pleurodeles</taxon>
    </lineage>
</organism>
<comment type="caution">
    <text evidence="2">The sequence shown here is derived from an EMBL/GenBank/DDBJ whole genome shotgun (WGS) entry which is preliminary data.</text>
</comment>
<dbReference type="Proteomes" id="UP001066276">
    <property type="component" value="Chromosome 7"/>
</dbReference>
<sequence>MTCKRKDSFIRRKGTACQRKSGTERALARRSRTRKSLAKKCLIRVSVKRPDRRRWSLWPDFSDGIPESSSSGSFSESTVADDDTECSWWIDNEEDIMMTDSLRFFEKQDKNDSSSGPDSNNSSEEQGINDHHSRPSNSYPREKDDKNDSSGSTDKHDPNRMPGDFSVKCDKKASILDPNNNDFSKGSGKNVFNEITNKNMSSQMPDNQDFGEKVDIPDTDWMKDKKDCRLRDENNKSSAWSDKFDSTVGPGNPSISFGGNEFTRRPYKNDTDRKTVDSECSEKQDKSSIKWPANMGSSGTPDITSTKNGSSPRTASNNPGVRADFVARFEKNDCRIWAFNDFRWRPFSNCPVEWPGKTHTSRKPDKSGSWRLHSGRPFFCPHKCDLCEALAIADTIHSKDSGDFLRLRPDDSWRRPEGDEFLWGSSEYTPRAERMDFIKSPDCRTDSGDFLRLRQDDSWRRPGGSDFPWDSSECTSRAWRDFIKRADSGTKTDCNIPGGRLDNTECHRNVPNERNEGVPKSGNKDSGTKPDTNNSMWRPNNSHARGRPENRQFCGSRINTNTNKDNCEPGSKGASVRLNNSDCRWKYKSDSVGTRGDSDPSRKLTNSVCSGGYHVHFTKRPPARAFTGQSQARSVTRHTFSRARSSSARRMPKEFMKMPQKSFWIRYPNERVCIPRSQSRTRVSSAWLSSFHKRPHQGRDSYRAPSLHQPQQEATAPVPESRVQAQQRHHLSITAPSPDDQGKSKR</sequence>
<keyword evidence="3" id="KW-1185">Reference proteome</keyword>
<feature type="region of interest" description="Disordered" evidence="1">
    <location>
        <begin position="686"/>
        <end position="746"/>
    </location>
</feature>
<feature type="compositionally biased region" description="Polar residues" evidence="1">
    <location>
        <begin position="295"/>
        <end position="319"/>
    </location>
</feature>
<feature type="region of interest" description="Disordered" evidence="1">
    <location>
        <begin position="199"/>
        <end position="218"/>
    </location>
</feature>
<feature type="region of interest" description="Disordered" evidence="1">
    <location>
        <begin position="233"/>
        <end position="320"/>
    </location>
</feature>
<feature type="compositionally biased region" description="Polar residues" evidence="1">
    <location>
        <begin position="529"/>
        <end position="543"/>
    </location>
</feature>
<feature type="compositionally biased region" description="Low complexity" evidence="1">
    <location>
        <begin position="60"/>
        <end position="77"/>
    </location>
</feature>
<feature type="region of interest" description="Disordered" evidence="1">
    <location>
        <begin position="56"/>
        <end position="79"/>
    </location>
</feature>
<accession>A0AAV7PTL3</accession>
<feature type="region of interest" description="Disordered" evidence="1">
    <location>
        <begin position="108"/>
        <end position="166"/>
    </location>
</feature>
<name>A0AAV7PTL3_PLEWA</name>
<protein>
    <submittedName>
        <fullName evidence="2">Uncharacterized protein</fullName>
    </submittedName>
</protein>
<evidence type="ECO:0000313" key="2">
    <source>
        <dbReference type="EMBL" id="KAJ1130584.1"/>
    </source>
</evidence>
<feature type="compositionally biased region" description="Basic and acidic residues" evidence="1">
    <location>
        <begin position="140"/>
        <end position="159"/>
    </location>
</feature>
<feature type="region of interest" description="Disordered" evidence="1">
    <location>
        <begin position="626"/>
        <end position="651"/>
    </location>
</feature>
<feature type="region of interest" description="Disordered" evidence="1">
    <location>
        <begin position="490"/>
        <end position="573"/>
    </location>
</feature>
<evidence type="ECO:0000313" key="3">
    <source>
        <dbReference type="Proteomes" id="UP001066276"/>
    </source>
</evidence>
<feature type="compositionally biased region" description="Basic and acidic residues" evidence="1">
    <location>
        <begin position="502"/>
        <end position="528"/>
    </location>
</feature>